<dbReference type="PRINTS" id="PR00232">
    <property type="entry name" value="POTXCARLCOAT"/>
</dbReference>
<feature type="region of interest" description="Disordered" evidence="7">
    <location>
        <begin position="1"/>
        <end position="29"/>
    </location>
</feature>
<organismHost>
    <name type="scientific">Brassica campestris</name>
    <name type="common">Field mustard</name>
    <dbReference type="NCBI Taxonomy" id="3711"/>
</organismHost>
<dbReference type="GO" id="GO:1990904">
    <property type="term" value="C:ribonucleoprotein complex"/>
    <property type="evidence" value="ECO:0007669"/>
    <property type="project" value="UniProtKB-KW"/>
</dbReference>
<protein>
    <submittedName>
        <fullName evidence="9">Capsid protein</fullName>
    </submittedName>
</protein>
<dbReference type="EMBL" id="MW961143">
    <property type="protein sequence ID" value="QZA75395.1"/>
    <property type="molecule type" value="Genomic_RNA"/>
</dbReference>
<evidence type="ECO:0000259" key="8">
    <source>
        <dbReference type="PROSITE" id="PS00418"/>
    </source>
</evidence>
<keyword evidence="4" id="KW-0167">Capsid protein</keyword>
<dbReference type="PROSITE" id="PS00418">
    <property type="entry name" value="POTEX_CARLAVIRUS_COAT"/>
    <property type="match status" value="1"/>
</dbReference>
<accession>A0A8G1GMI8</accession>
<name>A0A8G1GMI8_PVX</name>
<feature type="domain" description="Potexviruses and carlaviruses coat protein" evidence="8">
    <location>
        <begin position="169"/>
        <end position="184"/>
    </location>
</feature>
<gene>
    <name evidence="9" type="primary">ORF5</name>
</gene>
<evidence type="ECO:0000256" key="3">
    <source>
        <dbReference type="ARBA" id="ARBA00022497"/>
    </source>
</evidence>
<evidence type="ECO:0000256" key="1">
    <source>
        <dbReference type="ARBA" id="ARBA00004032"/>
    </source>
</evidence>
<organism evidence="9">
    <name type="scientific">Potato virus X</name>
    <name type="common">PVX</name>
    <dbReference type="NCBI Taxonomy" id="12183"/>
    <lineage>
        <taxon>Viruses</taxon>
        <taxon>Riboviria</taxon>
        <taxon>Orthornavirae</taxon>
        <taxon>Kitrinoviricota</taxon>
        <taxon>Alsuviricetes</taxon>
        <taxon>Tymovirales</taxon>
        <taxon>Alphaflexiviridae</taxon>
        <taxon>Potexvirus</taxon>
        <taxon>Potexvirus ecspotati</taxon>
    </lineage>
</organism>
<evidence type="ECO:0000256" key="7">
    <source>
        <dbReference type="SAM" id="MobiDB-lite"/>
    </source>
</evidence>
<dbReference type="GO" id="GO:0005198">
    <property type="term" value="F:structural molecule activity"/>
    <property type="evidence" value="ECO:0007669"/>
    <property type="project" value="InterPro"/>
</dbReference>
<evidence type="ECO:0000313" key="9">
    <source>
        <dbReference type="EMBL" id="QZA75395.1"/>
    </source>
</evidence>
<proteinExistence type="predicted"/>
<keyword evidence="3" id="KW-1139">Helical capsid protein</keyword>
<keyword evidence="6" id="KW-0687">Ribonucleoprotein</keyword>
<dbReference type="Pfam" id="PF00286">
    <property type="entry name" value="Flexi_CP"/>
    <property type="match status" value="1"/>
</dbReference>
<sequence>MTTPASTTQTAGSTTSTNKATAGATPATTSTTAGAASAQASGLFTVPDGDFFSTAKAVVASNAVATNEDLTKIQEIWKDMKVPSDTIAQAAWDLVRHCADVGSSAQTEMIGTGPYSNGVSRARLAAAIKEVCTLRQFCKKYAPVVWNWMLANNSPPASWQAQGFKPEHKFAAFDFFDGVTNPAAIMPKEGLIRPPSEAEMNAAQTAAFVKITKARAQSSDFASLDAAVTRGRITGTTVAEAVVTLPPP</sequence>
<comment type="subcellular location">
    <subcellularLocation>
        <location evidence="2">Virion</location>
    </subcellularLocation>
</comment>
<comment type="function">
    <text evidence="1">Required for genome encapsidation. Forms ribonucleoprotein complexes along with TGB1 helicase and viral RNA.</text>
</comment>
<dbReference type="InterPro" id="IPR000052">
    <property type="entry name" value="Pltvir_coat"/>
</dbReference>
<evidence type="ECO:0000256" key="5">
    <source>
        <dbReference type="ARBA" id="ARBA00022844"/>
    </source>
</evidence>
<evidence type="ECO:0000256" key="4">
    <source>
        <dbReference type="ARBA" id="ARBA00022561"/>
    </source>
</evidence>
<organismHost>
    <name type="scientific">Solanum tuberosum</name>
    <name type="common">Potato</name>
    <dbReference type="NCBI Taxonomy" id="4113"/>
</organismHost>
<reference evidence="9" key="1">
    <citation type="submission" date="2021-04" db="EMBL/GenBank/DDBJ databases">
        <title>Plant Virus Collection isolate.</title>
        <authorList>
            <person name="Knierim D."/>
            <person name="Margaria P."/>
            <person name="Menzel W."/>
            <person name="Winter S."/>
        </authorList>
    </citation>
    <scope>NUCLEOTIDE SEQUENCE</scope>
    <source>
        <strain evidence="9">DSMZ PV-0015</strain>
    </source>
</reference>
<evidence type="ECO:0000256" key="2">
    <source>
        <dbReference type="ARBA" id="ARBA00004328"/>
    </source>
</evidence>
<dbReference type="GO" id="GO:0019029">
    <property type="term" value="C:helical viral capsid"/>
    <property type="evidence" value="ECO:0007669"/>
    <property type="project" value="UniProtKB-KW"/>
</dbReference>
<keyword evidence="5" id="KW-0946">Virion</keyword>
<evidence type="ECO:0000256" key="6">
    <source>
        <dbReference type="ARBA" id="ARBA00023274"/>
    </source>
</evidence>